<dbReference type="OrthoDB" id="9934921at2"/>
<dbReference type="GeneID" id="302994545"/>
<dbReference type="Proteomes" id="UP000297872">
    <property type="component" value="Unassembled WGS sequence"/>
</dbReference>
<evidence type="ECO:0000313" key="2">
    <source>
        <dbReference type="Proteomes" id="UP000297872"/>
    </source>
</evidence>
<dbReference type="PROSITE" id="PS51257">
    <property type="entry name" value="PROKAR_LIPOPROTEIN"/>
    <property type="match status" value="1"/>
</dbReference>
<keyword evidence="2" id="KW-1185">Reference proteome</keyword>
<reference evidence="1 2" key="1">
    <citation type="submission" date="2019-02" db="EMBL/GenBank/DDBJ databases">
        <title>Draft Genome Sequence of the Prevotella sp. BCRC 81118, Isolated from Human Feces.</title>
        <authorList>
            <person name="Huang C.-H."/>
        </authorList>
    </citation>
    <scope>NUCLEOTIDE SEQUENCE [LARGE SCALE GENOMIC DNA]</scope>
    <source>
        <strain evidence="1 2">BCRC 81118</strain>
    </source>
</reference>
<sequence length="184" mass="21728">MKYLMQILLGLILLQLLQSCDYSKSRDVLWMKKKFENNAELFFDVTNLFNNSIPINLKKENYVNFNINDKNNSVDIIIMSKNVINGERVTQKANSQRLDNKNFNLLLKNLGWNYSKVDSIRNMLQRIKCNTIRTVDYKYFDIEIYNSSNLSYSYLHLKHSIEYHNIKTISNNSKYGNLFSISVN</sequence>
<dbReference type="RefSeq" id="WP_134842921.1">
    <property type="nucleotide sequence ID" value="NZ_SGVY01000007.1"/>
</dbReference>
<protein>
    <recommendedName>
        <fullName evidence="3">Lipoprotein</fullName>
    </recommendedName>
</protein>
<evidence type="ECO:0000313" key="1">
    <source>
        <dbReference type="EMBL" id="TFH83326.1"/>
    </source>
</evidence>
<proteinExistence type="predicted"/>
<evidence type="ECO:0008006" key="3">
    <source>
        <dbReference type="Google" id="ProtNLM"/>
    </source>
</evidence>
<comment type="caution">
    <text evidence="1">The sequence shown here is derived from an EMBL/GenBank/DDBJ whole genome shotgun (WGS) entry which is preliminary data.</text>
</comment>
<accession>A0A4Y8VSI7</accession>
<gene>
    <name evidence="1" type="ORF">EXN75_04445</name>
</gene>
<dbReference type="EMBL" id="SGVY01000007">
    <property type="protein sequence ID" value="TFH83326.1"/>
    <property type="molecule type" value="Genomic_DNA"/>
</dbReference>
<dbReference type="AlphaFoldDB" id="A0A4Y8VSI7"/>
<organism evidence="1 2">
    <name type="scientific">Segatella hominis</name>
    <dbReference type="NCBI Taxonomy" id="2518605"/>
    <lineage>
        <taxon>Bacteria</taxon>
        <taxon>Pseudomonadati</taxon>
        <taxon>Bacteroidota</taxon>
        <taxon>Bacteroidia</taxon>
        <taxon>Bacteroidales</taxon>
        <taxon>Prevotellaceae</taxon>
        <taxon>Segatella</taxon>
    </lineage>
</organism>
<name>A0A4Y8VSI7_9BACT</name>